<evidence type="ECO:0000256" key="1">
    <source>
        <dbReference type="SAM" id="MobiDB-lite"/>
    </source>
</evidence>
<dbReference type="Pfam" id="PF16169">
    <property type="entry name" value="DUF4872"/>
    <property type="match status" value="1"/>
</dbReference>
<accession>A0ABD6A8P6</accession>
<feature type="domain" description="DUF4872" evidence="3">
    <location>
        <begin position="193"/>
        <end position="356"/>
    </location>
</feature>
<name>A0ABD6A8P6_9EURY</name>
<keyword evidence="5" id="KW-1185">Reference proteome</keyword>
<protein>
    <submittedName>
        <fullName evidence="4">DUF4872 domain-containing protein</fullName>
    </submittedName>
</protein>
<dbReference type="InterPro" id="IPR032369">
    <property type="entry name" value="DUF4872"/>
</dbReference>
<sequence>MPIPDYEHATGRHCGSTSLRNLSTYYGWGFDEPTCFGLASGLGFTYFELPNSPHRAFFGRPPYLERAFFENLGIGYGERSGEDWATAWDEIRAHVDAGDPVLVFADIYHLDYFGTDTHFSPHALLVVGYEREFEREGEKEGAEDEGDGSEGGGGGDGTGGEYVVLSDSEFPEPQRVPVESLRAAMTVPPEEGYPTRNRYLVVTDPEIRVPVERAVATATEATARYMLDPRDAVHEVGEFGVHGLDGVRALAADLPGWTALPDPAWTTRFAYQNVERRGTGGGAFRGLQRDFLRTVEHPYGERVTEEMAAITDAWTDAGQTLKEASEADGAELSRGLAAASEAVAELADREEALYRSILD</sequence>
<dbReference type="InterPro" id="IPR026935">
    <property type="entry name" value="BtrH_N"/>
</dbReference>
<evidence type="ECO:0000259" key="2">
    <source>
        <dbReference type="Pfam" id="PF14399"/>
    </source>
</evidence>
<comment type="caution">
    <text evidence="4">The sequence shown here is derived from an EMBL/GenBank/DDBJ whole genome shotgun (WGS) entry which is preliminary data.</text>
</comment>
<feature type="domain" description="Butirosin biosynthesis protein H N-terminal" evidence="2">
    <location>
        <begin position="13"/>
        <end position="132"/>
    </location>
</feature>
<dbReference type="GeneID" id="79316583"/>
<dbReference type="EMBL" id="JBHTBF010000002">
    <property type="protein sequence ID" value="MFC7316765.1"/>
    <property type="molecule type" value="Genomic_DNA"/>
</dbReference>
<dbReference type="AlphaFoldDB" id="A0ABD6A8P6"/>
<feature type="compositionally biased region" description="Gly residues" evidence="1">
    <location>
        <begin position="149"/>
        <end position="160"/>
    </location>
</feature>
<evidence type="ECO:0000313" key="4">
    <source>
        <dbReference type="EMBL" id="MFC7316765.1"/>
    </source>
</evidence>
<proteinExistence type="predicted"/>
<feature type="region of interest" description="Disordered" evidence="1">
    <location>
        <begin position="135"/>
        <end position="164"/>
    </location>
</feature>
<gene>
    <name evidence="4" type="ORF">ACFQPE_08165</name>
</gene>
<evidence type="ECO:0000313" key="5">
    <source>
        <dbReference type="Proteomes" id="UP001596547"/>
    </source>
</evidence>
<reference evidence="4 5" key="1">
    <citation type="journal article" date="2019" name="Int. J. Syst. Evol. Microbiol.">
        <title>The Global Catalogue of Microorganisms (GCM) 10K type strain sequencing project: providing services to taxonomists for standard genome sequencing and annotation.</title>
        <authorList>
            <consortium name="The Broad Institute Genomics Platform"/>
            <consortium name="The Broad Institute Genome Sequencing Center for Infectious Disease"/>
            <person name="Wu L."/>
            <person name="Ma J."/>
        </authorList>
    </citation>
    <scope>NUCLEOTIDE SEQUENCE [LARGE SCALE GENOMIC DNA]</scope>
    <source>
        <strain evidence="4 5">PSR21</strain>
    </source>
</reference>
<dbReference type="Proteomes" id="UP001596547">
    <property type="component" value="Unassembled WGS sequence"/>
</dbReference>
<dbReference type="Pfam" id="PF14399">
    <property type="entry name" value="BtrH_N"/>
    <property type="match status" value="1"/>
</dbReference>
<organism evidence="4 5">
    <name type="scientific">Halomarina halobia</name>
    <dbReference type="NCBI Taxonomy" id="3033386"/>
    <lineage>
        <taxon>Archaea</taxon>
        <taxon>Methanobacteriati</taxon>
        <taxon>Methanobacteriota</taxon>
        <taxon>Stenosarchaea group</taxon>
        <taxon>Halobacteria</taxon>
        <taxon>Halobacteriales</taxon>
        <taxon>Natronomonadaceae</taxon>
        <taxon>Halomarina</taxon>
    </lineage>
</organism>
<evidence type="ECO:0000259" key="3">
    <source>
        <dbReference type="Pfam" id="PF16169"/>
    </source>
</evidence>
<dbReference type="RefSeq" id="WP_276303972.1">
    <property type="nucleotide sequence ID" value="NZ_CP119992.1"/>
</dbReference>